<comment type="similarity">
    <text evidence="1">Belongs to the sorting nexin family.</text>
</comment>
<dbReference type="Gene3D" id="1.10.167.10">
    <property type="entry name" value="Regulator of G-protein Signalling 4, domain 2"/>
    <property type="match status" value="1"/>
</dbReference>
<organism evidence="6 8">
    <name type="scientific">Didymodactylos carnosus</name>
    <dbReference type="NCBI Taxonomy" id="1234261"/>
    <lineage>
        <taxon>Eukaryota</taxon>
        <taxon>Metazoa</taxon>
        <taxon>Spiralia</taxon>
        <taxon>Gnathifera</taxon>
        <taxon>Rotifera</taxon>
        <taxon>Eurotatoria</taxon>
        <taxon>Bdelloidea</taxon>
        <taxon>Philodinida</taxon>
        <taxon>Philodinidae</taxon>
        <taxon>Didymodactylos</taxon>
    </lineage>
</organism>
<dbReference type="CDD" id="cd06877">
    <property type="entry name" value="PX_SNX14"/>
    <property type="match status" value="1"/>
</dbReference>
<proteinExistence type="inferred from homology"/>
<feature type="transmembrane region" description="Helical" evidence="3">
    <location>
        <begin position="37"/>
        <end position="58"/>
    </location>
</feature>
<keyword evidence="8" id="KW-1185">Reference proteome</keyword>
<dbReference type="InterPro" id="IPR001683">
    <property type="entry name" value="PX_dom"/>
</dbReference>
<comment type="caution">
    <text evidence="6">The sequence shown here is derived from an EMBL/GenBank/DDBJ whole genome shotgun (WGS) entry which is preliminary data.</text>
</comment>
<dbReference type="InterPro" id="IPR018247">
    <property type="entry name" value="EF_Hand_1_Ca_BS"/>
</dbReference>
<dbReference type="PROSITE" id="PS00018">
    <property type="entry name" value="EF_HAND_1"/>
    <property type="match status" value="1"/>
</dbReference>
<dbReference type="SUPFAM" id="SSF64268">
    <property type="entry name" value="PX domain"/>
    <property type="match status" value="1"/>
</dbReference>
<reference evidence="6" key="1">
    <citation type="submission" date="2021-02" db="EMBL/GenBank/DDBJ databases">
        <authorList>
            <person name="Nowell W R."/>
        </authorList>
    </citation>
    <scope>NUCLEOTIDE SEQUENCE</scope>
</reference>
<dbReference type="PROSITE" id="PS50195">
    <property type="entry name" value="PX"/>
    <property type="match status" value="1"/>
</dbReference>
<dbReference type="SMART" id="SM00313">
    <property type="entry name" value="PXA"/>
    <property type="match status" value="1"/>
</dbReference>
<evidence type="ECO:0000256" key="2">
    <source>
        <dbReference type="SAM" id="MobiDB-lite"/>
    </source>
</evidence>
<evidence type="ECO:0000256" key="3">
    <source>
        <dbReference type="SAM" id="Phobius"/>
    </source>
</evidence>
<evidence type="ECO:0000256" key="1">
    <source>
        <dbReference type="ARBA" id="ARBA00010883"/>
    </source>
</evidence>
<dbReference type="Proteomes" id="UP000681722">
    <property type="component" value="Unassembled WGS sequence"/>
</dbReference>
<keyword evidence="3" id="KW-1133">Transmembrane helix</keyword>
<evidence type="ECO:0000313" key="8">
    <source>
        <dbReference type="Proteomes" id="UP000663829"/>
    </source>
</evidence>
<dbReference type="InterPro" id="IPR037436">
    <property type="entry name" value="SNX14_PX"/>
</dbReference>
<dbReference type="Pfam" id="PF08628">
    <property type="entry name" value="Nexin_C"/>
    <property type="match status" value="1"/>
</dbReference>
<protein>
    <recommendedName>
        <fullName evidence="9">Sorting nexin-14</fullName>
    </recommendedName>
</protein>
<dbReference type="SMART" id="SM00312">
    <property type="entry name" value="PX"/>
    <property type="match status" value="1"/>
</dbReference>
<keyword evidence="3" id="KW-0812">Transmembrane</keyword>
<evidence type="ECO:0000259" key="4">
    <source>
        <dbReference type="PROSITE" id="PS50195"/>
    </source>
</evidence>
<name>A0A813SVM6_9BILA</name>
<feature type="domain" description="PX" evidence="4">
    <location>
        <begin position="618"/>
        <end position="744"/>
    </location>
</feature>
<feature type="region of interest" description="Disordered" evidence="2">
    <location>
        <begin position="554"/>
        <end position="575"/>
    </location>
</feature>
<dbReference type="Pfam" id="PF02194">
    <property type="entry name" value="PXA"/>
    <property type="match status" value="1"/>
</dbReference>
<evidence type="ECO:0000313" key="7">
    <source>
        <dbReference type="EMBL" id="CAF3584782.1"/>
    </source>
</evidence>
<dbReference type="PROSITE" id="PS51207">
    <property type="entry name" value="PXA"/>
    <property type="match status" value="1"/>
</dbReference>
<evidence type="ECO:0000313" key="6">
    <source>
        <dbReference type="EMBL" id="CAF0799857.1"/>
    </source>
</evidence>
<dbReference type="Proteomes" id="UP000663829">
    <property type="component" value="Unassembled WGS sequence"/>
</dbReference>
<feature type="domain" description="PXA" evidence="5">
    <location>
        <begin position="133"/>
        <end position="313"/>
    </location>
</feature>
<keyword evidence="3" id="KW-0472">Membrane</keyword>
<dbReference type="InterPro" id="IPR003114">
    <property type="entry name" value="Phox_assoc"/>
</dbReference>
<evidence type="ECO:0000259" key="5">
    <source>
        <dbReference type="PROSITE" id="PS51207"/>
    </source>
</evidence>
<sequence length="992" mass="116213">MLFEAREQQQTVKDRLKWKKRVSMFDEAKETTSRKDIVSIMILISVTVTILLTVLLLFGKFHVLLFLITIFIGYKLNGYYISSLNNSQKLLSFWPSLIMSLSTKQSAKDELELKQSSECQYLQKNPWISLNISKRIDSAIEEFCCLILRDHVYPWYLTITHDDTLVLEAKYVFRYLLATVIRRFKNIDIQSFVLRRLFPLLLKTYERYISVRKQQMNINNDQEPLSSSLLLQKVFGIDLHPSMYNRKMELNYLKKLFLDLMPIITPKYIYECKGARHFLRELVVCQILIDGVDMFCDPKLINRLFYLYFETKRRTSLTVRDYNSENNQFLSNNDGEKEQENYVELLAHFCSMNGPIHKNQLSLELTDVLYEKELMSQFSRVLDRHSSIGLLSVYLTLTDVLNDIPLASDILVRKKIFRRLKHITDIYLNPDNGDSYIFIPKINNSDTESENINEKLIKDIKQLIYNDTLDSTNTMMDINDDNDKGNLIDDEKKMLGSSQTQLSPFDIQYTFTLLSRFHCKIYELLEEKYQRCFLKSDEHFLYICGKRMDSSDYTNTDFDQKQDGPKSRKGSIARRYTTTSYADMEEKDEFHLKCPEDTTSIGSNSSSDENIFRDLSLWRVIIPRAEECRDNNTSTKYCILIIEIQRLDTNNGDITMTNDDESSHWSVTRRYQDFYLLESKLIEFHGIFDDARLPPKRSFVTKNMEFLESVKQDFERFLRHLLTKPTLRNSELLHTFLTQPGEFNPPSSELILSKVFKVVPRKLRIEKGQYLDPFLISLLNYVEPSKPKSSELAPTFSDLIEEKLKNPLYNNNVNITNPCELLPTDNLSAAQKNPLQDDLDSAYENLTFIVAELFSASPNLIDLLEILRLPLKNTFDTFFTNYIDQKVDDLLADEENIIDVIHALRDALFPNEKTDLNSTNIITFDDVVTAAADYLPNYLKFLIGKKNIQHGIQLIFQYFQDPLLNKQLFYMILDEILLELFPELQTQIHKRI</sequence>
<dbReference type="EMBL" id="CAJNOQ010000427">
    <property type="protein sequence ID" value="CAF0799857.1"/>
    <property type="molecule type" value="Genomic_DNA"/>
</dbReference>
<dbReference type="AlphaFoldDB" id="A0A813SVM6"/>
<gene>
    <name evidence="6" type="ORF">GPM918_LOCUS3454</name>
    <name evidence="7" type="ORF">SRO942_LOCUS3454</name>
</gene>
<dbReference type="EMBL" id="CAJOBC010000427">
    <property type="protein sequence ID" value="CAF3584782.1"/>
    <property type="molecule type" value="Genomic_DNA"/>
</dbReference>
<dbReference type="InterPro" id="IPR036871">
    <property type="entry name" value="PX_dom_sf"/>
</dbReference>
<dbReference type="InterPro" id="IPR044926">
    <property type="entry name" value="RGS_subdomain_2"/>
</dbReference>
<dbReference type="PANTHER" id="PTHR22775">
    <property type="entry name" value="SORTING NEXIN"/>
    <property type="match status" value="1"/>
</dbReference>
<dbReference type="Pfam" id="PF00787">
    <property type="entry name" value="PX"/>
    <property type="match status" value="1"/>
</dbReference>
<dbReference type="GO" id="GO:0035091">
    <property type="term" value="F:phosphatidylinositol binding"/>
    <property type="evidence" value="ECO:0007669"/>
    <property type="project" value="InterPro"/>
</dbReference>
<dbReference type="PANTHER" id="PTHR22775:SF44">
    <property type="entry name" value="SORTING NEXIN-14"/>
    <property type="match status" value="1"/>
</dbReference>
<accession>A0A813SVM6</accession>
<evidence type="ECO:0008006" key="9">
    <source>
        <dbReference type="Google" id="ProtNLM"/>
    </source>
</evidence>
<dbReference type="InterPro" id="IPR013937">
    <property type="entry name" value="Sorting_nexin_C"/>
</dbReference>
<dbReference type="Gene3D" id="3.30.1520.10">
    <property type="entry name" value="Phox-like domain"/>
    <property type="match status" value="1"/>
</dbReference>
<dbReference type="OrthoDB" id="5957963at2759"/>